<organism evidence="14 15">
    <name type="scientific">Heliorestis acidaminivorans</name>
    <dbReference type="NCBI Taxonomy" id="553427"/>
    <lineage>
        <taxon>Bacteria</taxon>
        <taxon>Bacillati</taxon>
        <taxon>Bacillota</taxon>
        <taxon>Clostridia</taxon>
        <taxon>Eubacteriales</taxon>
        <taxon>Heliobacteriaceae</taxon>
        <taxon>Heliorestis</taxon>
    </lineage>
</organism>
<evidence type="ECO:0000259" key="13">
    <source>
        <dbReference type="Pfam" id="PF01292"/>
    </source>
</evidence>
<dbReference type="GO" id="GO:0020037">
    <property type="term" value="F:heme binding"/>
    <property type="evidence" value="ECO:0007669"/>
    <property type="project" value="TreeGrafter"/>
</dbReference>
<keyword evidence="3" id="KW-0813">Transport</keyword>
<dbReference type="InterPro" id="IPR011577">
    <property type="entry name" value="Cyt_b561_bac/Ni-Hgenase"/>
</dbReference>
<dbReference type="EMBL" id="WBXO01000009">
    <property type="protein sequence ID" value="KAB2951774.1"/>
    <property type="molecule type" value="Genomic_DNA"/>
</dbReference>
<evidence type="ECO:0000256" key="12">
    <source>
        <dbReference type="SAM" id="Phobius"/>
    </source>
</evidence>
<name>A0A6I0EX57_9FIRM</name>
<dbReference type="GO" id="GO:0009055">
    <property type="term" value="F:electron transfer activity"/>
    <property type="evidence" value="ECO:0007669"/>
    <property type="project" value="InterPro"/>
</dbReference>
<dbReference type="PANTHER" id="PTHR30485:SF0">
    <property type="entry name" value="NI_FE-HYDROGENASE 1 B-TYPE CYTOCHROME SUBUNIT-RELATED"/>
    <property type="match status" value="1"/>
</dbReference>
<evidence type="ECO:0000256" key="8">
    <source>
        <dbReference type="ARBA" id="ARBA00022982"/>
    </source>
</evidence>
<evidence type="ECO:0000256" key="2">
    <source>
        <dbReference type="ARBA" id="ARBA00008622"/>
    </source>
</evidence>
<comment type="similarity">
    <text evidence="2">Belongs to the HupC/HyaC/HydC family.</text>
</comment>
<evidence type="ECO:0000256" key="9">
    <source>
        <dbReference type="ARBA" id="ARBA00022989"/>
    </source>
</evidence>
<dbReference type="SUPFAM" id="SSF81342">
    <property type="entry name" value="Transmembrane di-heme cytochromes"/>
    <property type="match status" value="1"/>
</dbReference>
<dbReference type="GO" id="GO:0022904">
    <property type="term" value="P:respiratory electron transport chain"/>
    <property type="evidence" value="ECO:0007669"/>
    <property type="project" value="InterPro"/>
</dbReference>
<proteinExistence type="inferred from homology"/>
<keyword evidence="15" id="KW-1185">Reference proteome</keyword>
<accession>A0A6I0EX57</accession>
<evidence type="ECO:0000313" key="15">
    <source>
        <dbReference type="Proteomes" id="UP000468766"/>
    </source>
</evidence>
<dbReference type="InterPro" id="IPR016174">
    <property type="entry name" value="Di-haem_cyt_TM"/>
</dbReference>
<evidence type="ECO:0000256" key="4">
    <source>
        <dbReference type="ARBA" id="ARBA00022475"/>
    </source>
</evidence>
<dbReference type="Gene3D" id="1.20.950.20">
    <property type="entry name" value="Transmembrane di-heme cytochromes, Chain C"/>
    <property type="match status" value="1"/>
</dbReference>
<dbReference type="OrthoDB" id="197262at2"/>
<dbReference type="Proteomes" id="UP000468766">
    <property type="component" value="Unassembled WGS sequence"/>
</dbReference>
<keyword evidence="4" id="KW-1003">Cell membrane</keyword>
<feature type="transmembrane region" description="Helical" evidence="12">
    <location>
        <begin position="52"/>
        <end position="75"/>
    </location>
</feature>
<dbReference type="InterPro" id="IPR051542">
    <property type="entry name" value="Hydrogenase_cytochrome"/>
</dbReference>
<evidence type="ECO:0000256" key="10">
    <source>
        <dbReference type="ARBA" id="ARBA00023004"/>
    </source>
</evidence>
<keyword evidence="10" id="KW-0408">Iron</keyword>
<evidence type="ECO:0000313" key="14">
    <source>
        <dbReference type="EMBL" id="KAB2951774.1"/>
    </source>
</evidence>
<dbReference type="PRINTS" id="PR00161">
    <property type="entry name" value="NIHGNASECYTB"/>
</dbReference>
<keyword evidence="7" id="KW-0479">Metal-binding</keyword>
<keyword evidence="9 12" id="KW-1133">Transmembrane helix</keyword>
<dbReference type="GO" id="GO:0005506">
    <property type="term" value="F:iron ion binding"/>
    <property type="evidence" value="ECO:0007669"/>
    <property type="project" value="InterPro"/>
</dbReference>
<comment type="subcellular location">
    <subcellularLocation>
        <location evidence="1">Cell membrane</location>
        <topology evidence="1">Multi-pass membrane protein</topology>
    </subcellularLocation>
</comment>
<evidence type="ECO:0000256" key="3">
    <source>
        <dbReference type="ARBA" id="ARBA00022448"/>
    </source>
</evidence>
<dbReference type="GO" id="GO:0005886">
    <property type="term" value="C:plasma membrane"/>
    <property type="evidence" value="ECO:0007669"/>
    <property type="project" value="UniProtKB-SubCell"/>
</dbReference>
<feature type="transmembrane region" description="Helical" evidence="12">
    <location>
        <begin position="128"/>
        <end position="149"/>
    </location>
</feature>
<dbReference type="AlphaFoldDB" id="A0A6I0EX57"/>
<evidence type="ECO:0000256" key="5">
    <source>
        <dbReference type="ARBA" id="ARBA00022617"/>
    </source>
</evidence>
<keyword evidence="6 12" id="KW-0812">Transmembrane</keyword>
<protein>
    <submittedName>
        <fullName evidence="14">Ni/Fe-hydrogenase, b-type cytochrome subunit</fullName>
    </submittedName>
</protein>
<keyword evidence="5" id="KW-0349">Heme</keyword>
<evidence type="ECO:0000256" key="7">
    <source>
        <dbReference type="ARBA" id="ARBA00022723"/>
    </source>
</evidence>
<feature type="domain" description="Cytochrome b561 bacterial/Ni-hydrogenase" evidence="13">
    <location>
        <begin position="9"/>
        <end position="215"/>
    </location>
</feature>
<comment type="caution">
    <text evidence="14">The sequence shown here is derived from an EMBL/GenBank/DDBJ whole genome shotgun (WGS) entry which is preliminary data.</text>
</comment>
<dbReference type="RefSeq" id="WP_151620800.1">
    <property type="nucleotide sequence ID" value="NZ_WBXO01000009.1"/>
</dbReference>
<evidence type="ECO:0000256" key="6">
    <source>
        <dbReference type="ARBA" id="ARBA00022692"/>
    </source>
</evidence>
<keyword evidence="11 12" id="KW-0472">Membrane</keyword>
<evidence type="ECO:0000256" key="11">
    <source>
        <dbReference type="ARBA" id="ARBA00023136"/>
    </source>
</evidence>
<gene>
    <name evidence="14" type="primary">cybH</name>
    <name evidence="14" type="ORF">F9B85_10805</name>
</gene>
<evidence type="ECO:0000256" key="1">
    <source>
        <dbReference type="ARBA" id="ARBA00004651"/>
    </source>
</evidence>
<dbReference type="Pfam" id="PF01292">
    <property type="entry name" value="Ni_hydr_CYTB"/>
    <property type="match status" value="1"/>
</dbReference>
<dbReference type="InterPro" id="IPR000516">
    <property type="entry name" value="Ni-dep_Hydgase_cyt-B"/>
</dbReference>
<feature type="transmembrane region" description="Helical" evidence="12">
    <location>
        <begin position="181"/>
        <end position="198"/>
    </location>
</feature>
<reference evidence="14 15" key="1">
    <citation type="submission" date="2019-10" db="EMBL/GenBank/DDBJ databases">
        <title>Whole-genome sequence of the extremophile Heliorestis acidaminivorans DSM 24790.</title>
        <authorList>
            <person name="Kyndt J.A."/>
            <person name="Meyer T.E."/>
        </authorList>
    </citation>
    <scope>NUCLEOTIDE SEQUENCE [LARGE SCALE GENOMIC DNA]</scope>
    <source>
        <strain evidence="14 15">DSM 24790</strain>
    </source>
</reference>
<keyword evidence="8" id="KW-0249">Electron transport</keyword>
<dbReference type="NCBIfam" id="TIGR02125">
    <property type="entry name" value="CytB-hydogenase"/>
    <property type="match status" value="1"/>
</dbReference>
<feature type="transmembrane region" description="Helical" evidence="12">
    <location>
        <begin position="16"/>
        <end position="40"/>
    </location>
</feature>
<dbReference type="PANTHER" id="PTHR30485">
    <property type="entry name" value="NI/FE-HYDROGENASE 1 B-TYPE CYTOCHROME SUBUNIT"/>
    <property type="match status" value="1"/>
</dbReference>
<sequence>MNKLKPVYVWELPVRIYHWVNALCMVLLFATGIYIGTPFLRPTVVTGDATTVFWMGNAITAHMAIGYLFIANYLFRVYWAFVGNEYARTHHWPWQKAYWGEFRDTLLHYLFIKKDEPHHLGHNPLANLAYFFFIMVGSVAMAITGFAMYGELHPDGMMFAFFGWVIPLIGSSFEVHMIHRLGAWLMMSFVFVHLYMVIRHDVFAKNGTMSSIFSGYKFDVEK</sequence>